<dbReference type="PANTHER" id="PTHR30294">
    <property type="entry name" value="MEMBRANE COMPONENT OF ABC TRANSPORTER YHHJ-RELATED"/>
    <property type="match status" value="1"/>
</dbReference>
<sequence length="244" mass="27486">MNGFYPIFKRELLAYFRSPVAYVFIIIFLAANAGCTFFIGNFYNSQQASLEIFFLFHPWLYLFLIPAVGMRLWSEERRSGTGELLLTFPVRLTTTVFAKYFAAWFFIGISLLLTFPMVWTVHFLGSPDNGPIITGYLGSFLMAGSYLAIASCTSALTKNQVISFILSVNICLILVLLGWGVLSDTLNTVFPVWISDFVGQFSFTTHFDAIRRGVVNLRDLIYFVSIIVIVLMLNVAVLESHKAS</sequence>
<accession>A0A381N760</accession>
<evidence type="ECO:0000256" key="5">
    <source>
        <dbReference type="ARBA" id="ARBA00023136"/>
    </source>
</evidence>
<evidence type="ECO:0000256" key="3">
    <source>
        <dbReference type="ARBA" id="ARBA00022692"/>
    </source>
</evidence>
<evidence type="ECO:0008006" key="8">
    <source>
        <dbReference type="Google" id="ProtNLM"/>
    </source>
</evidence>
<comment type="subcellular location">
    <subcellularLocation>
        <location evidence="1">Cell membrane</location>
        <topology evidence="1">Multi-pass membrane protein</topology>
    </subcellularLocation>
</comment>
<feature type="transmembrane region" description="Helical" evidence="6">
    <location>
        <begin position="52"/>
        <end position="73"/>
    </location>
</feature>
<keyword evidence="3 6" id="KW-0812">Transmembrane</keyword>
<keyword evidence="5 6" id="KW-0472">Membrane</keyword>
<dbReference type="GO" id="GO:0005886">
    <property type="term" value="C:plasma membrane"/>
    <property type="evidence" value="ECO:0007669"/>
    <property type="project" value="UniProtKB-SubCell"/>
</dbReference>
<dbReference type="EMBL" id="UINC01000166">
    <property type="protein sequence ID" value="SUZ50345.1"/>
    <property type="molecule type" value="Genomic_DNA"/>
</dbReference>
<dbReference type="PANTHER" id="PTHR30294:SF29">
    <property type="entry name" value="MULTIDRUG ABC TRANSPORTER PERMEASE YBHS-RELATED"/>
    <property type="match status" value="1"/>
</dbReference>
<dbReference type="InterPro" id="IPR051449">
    <property type="entry name" value="ABC-2_transporter_component"/>
</dbReference>
<keyword evidence="4 6" id="KW-1133">Transmembrane helix</keyword>
<protein>
    <recommendedName>
        <fullName evidence="8">ABC-2 type transporter domain-containing protein</fullName>
    </recommendedName>
</protein>
<feature type="transmembrane region" description="Helical" evidence="6">
    <location>
        <begin position="101"/>
        <end position="124"/>
    </location>
</feature>
<evidence type="ECO:0000256" key="4">
    <source>
        <dbReference type="ARBA" id="ARBA00022989"/>
    </source>
</evidence>
<keyword evidence="2" id="KW-1003">Cell membrane</keyword>
<feature type="transmembrane region" description="Helical" evidence="6">
    <location>
        <begin position="20"/>
        <end position="40"/>
    </location>
</feature>
<evidence type="ECO:0000256" key="6">
    <source>
        <dbReference type="SAM" id="Phobius"/>
    </source>
</evidence>
<proteinExistence type="predicted"/>
<evidence type="ECO:0000256" key="1">
    <source>
        <dbReference type="ARBA" id="ARBA00004651"/>
    </source>
</evidence>
<organism evidence="7">
    <name type="scientific">marine metagenome</name>
    <dbReference type="NCBI Taxonomy" id="408172"/>
    <lineage>
        <taxon>unclassified sequences</taxon>
        <taxon>metagenomes</taxon>
        <taxon>ecological metagenomes</taxon>
    </lineage>
</organism>
<reference evidence="7" key="1">
    <citation type="submission" date="2018-05" db="EMBL/GenBank/DDBJ databases">
        <authorList>
            <person name="Lanie J.A."/>
            <person name="Ng W.-L."/>
            <person name="Kazmierczak K.M."/>
            <person name="Andrzejewski T.M."/>
            <person name="Davidsen T.M."/>
            <person name="Wayne K.J."/>
            <person name="Tettelin H."/>
            <person name="Glass J.I."/>
            <person name="Rusch D."/>
            <person name="Podicherti R."/>
            <person name="Tsui H.-C.T."/>
            <person name="Winkler M.E."/>
        </authorList>
    </citation>
    <scope>NUCLEOTIDE SEQUENCE</scope>
</reference>
<dbReference type="Pfam" id="PF12730">
    <property type="entry name" value="ABC2_membrane_4"/>
    <property type="match status" value="1"/>
</dbReference>
<dbReference type="GO" id="GO:0140359">
    <property type="term" value="F:ABC-type transporter activity"/>
    <property type="evidence" value="ECO:0007669"/>
    <property type="project" value="InterPro"/>
</dbReference>
<feature type="transmembrane region" description="Helical" evidence="6">
    <location>
        <begin position="161"/>
        <end position="182"/>
    </location>
</feature>
<feature type="transmembrane region" description="Helical" evidence="6">
    <location>
        <begin position="130"/>
        <end position="149"/>
    </location>
</feature>
<dbReference type="AlphaFoldDB" id="A0A381N760"/>
<evidence type="ECO:0000313" key="7">
    <source>
        <dbReference type="EMBL" id="SUZ50345.1"/>
    </source>
</evidence>
<evidence type="ECO:0000256" key="2">
    <source>
        <dbReference type="ARBA" id="ARBA00022475"/>
    </source>
</evidence>
<gene>
    <name evidence="7" type="ORF">METZ01_LOCUS3199</name>
</gene>
<feature type="transmembrane region" description="Helical" evidence="6">
    <location>
        <begin position="220"/>
        <end position="238"/>
    </location>
</feature>
<name>A0A381N760_9ZZZZ</name>